<proteinExistence type="predicted"/>
<feature type="region of interest" description="Disordered" evidence="1">
    <location>
        <begin position="73"/>
        <end position="99"/>
    </location>
</feature>
<gene>
    <name evidence="2" type="ORF">POL58_08915</name>
</gene>
<evidence type="ECO:0000256" key="1">
    <source>
        <dbReference type="SAM" id="MobiDB-lite"/>
    </source>
</evidence>
<feature type="compositionally biased region" description="Polar residues" evidence="1">
    <location>
        <begin position="84"/>
        <end position="96"/>
    </location>
</feature>
<accession>A0ABT5B190</accession>
<evidence type="ECO:0000313" key="3">
    <source>
        <dbReference type="Proteomes" id="UP001217838"/>
    </source>
</evidence>
<comment type="caution">
    <text evidence="2">The sequence shown here is derived from an EMBL/GenBank/DDBJ whole genome shotgun (WGS) entry which is preliminary data.</text>
</comment>
<dbReference type="Proteomes" id="UP001217838">
    <property type="component" value="Unassembled WGS sequence"/>
</dbReference>
<evidence type="ECO:0000313" key="2">
    <source>
        <dbReference type="EMBL" id="MDC0667857.1"/>
    </source>
</evidence>
<keyword evidence="3" id="KW-1185">Reference proteome</keyword>
<reference evidence="2 3" key="1">
    <citation type="submission" date="2022-11" db="EMBL/GenBank/DDBJ databases">
        <title>Minimal conservation of predation-associated metabolite biosynthetic gene clusters underscores biosynthetic potential of Myxococcota including descriptions for ten novel species: Archangium lansinium sp. nov., Myxococcus landrumus sp. nov., Nannocystis bai.</title>
        <authorList>
            <person name="Ahearne A."/>
            <person name="Stevens C."/>
            <person name="Dowd S."/>
        </authorList>
    </citation>
    <scope>NUCLEOTIDE SEQUENCE [LARGE SCALE GENOMIC DNA]</scope>
    <source>
        <strain evidence="2 3">NCELM</strain>
    </source>
</reference>
<sequence>MRPVVALLFALCGCLRPNPGFDGASESAGATTTAATTTTTTTVTSTTTTGLATTEPVTTGIGVSDSSTTLAITSTSTSTSTSTGEPATTDPSTTTGFDPVTLRPYDPASCIDGPTCVSMGNPVPAAIEAYECFTAPGAPLQLLRIGFEIRHSLGDPATTLDILPFDAVADQPVLQPLATRDLGPVGPSMTYASYELDPPVLLDSPEFCVRIAAGDADTTLALNTDHAGMASGSAFVTIDDPGDFCDTPLTDLRDWYNEPFAHYCIDLDIAPA</sequence>
<feature type="compositionally biased region" description="Low complexity" evidence="1">
    <location>
        <begin position="73"/>
        <end position="83"/>
    </location>
</feature>
<dbReference type="RefSeq" id="WP_271996339.1">
    <property type="nucleotide sequence ID" value="NZ_JAQNDN010000002.1"/>
</dbReference>
<dbReference type="EMBL" id="JAQNDN010000002">
    <property type="protein sequence ID" value="MDC0667857.1"/>
    <property type="molecule type" value="Genomic_DNA"/>
</dbReference>
<organism evidence="2 3">
    <name type="scientific">Nannocystis radixulma</name>
    <dbReference type="NCBI Taxonomy" id="2995305"/>
    <lineage>
        <taxon>Bacteria</taxon>
        <taxon>Pseudomonadati</taxon>
        <taxon>Myxococcota</taxon>
        <taxon>Polyangia</taxon>
        <taxon>Nannocystales</taxon>
        <taxon>Nannocystaceae</taxon>
        <taxon>Nannocystis</taxon>
    </lineage>
</organism>
<protein>
    <submittedName>
        <fullName evidence="2">Uncharacterized protein</fullName>
    </submittedName>
</protein>
<name>A0ABT5B190_9BACT</name>